<protein>
    <submittedName>
        <fullName evidence="5">Eukaryotic initiation factor 4F subunit p150</fullName>
    </submittedName>
</protein>
<feature type="region of interest" description="Disordered" evidence="4">
    <location>
        <begin position="113"/>
        <end position="235"/>
    </location>
</feature>
<dbReference type="PANTHER" id="PTHR23253:SF9">
    <property type="entry name" value="EUKARYOTIC TRANSLATION INITIATION FACTOR 4 GAMMA 2"/>
    <property type="match status" value="1"/>
</dbReference>
<feature type="compositionally biased region" description="Basic and acidic residues" evidence="4">
    <location>
        <begin position="113"/>
        <end position="187"/>
    </location>
</feature>
<feature type="region of interest" description="Disordered" evidence="4">
    <location>
        <begin position="291"/>
        <end position="340"/>
    </location>
</feature>
<evidence type="ECO:0000256" key="4">
    <source>
        <dbReference type="SAM" id="MobiDB-lite"/>
    </source>
</evidence>
<feature type="compositionally biased region" description="Basic and acidic residues" evidence="4">
    <location>
        <begin position="292"/>
        <end position="335"/>
    </location>
</feature>
<dbReference type="GO" id="GO:0016281">
    <property type="term" value="C:eukaryotic translation initiation factor 4F complex"/>
    <property type="evidence" value="ECO:0007669"/>
    <property type="project" value="TreeGrafter"/>
</dbReference>
<feature type="compositionally biased region" description="Low complexity" evidence="4">
    <location>
        <begin position="756"/>
        <end position="775"/>
    </location>
</feature>
<organism evidence="5 6">
    <name type="scientific">Hanseniaspora opuntiae</name>
    <dbReference type="NCBI Taxonomy" id="211096"/>
    <lineage>
        <taxon>Eukaryota</taxon>
        <taxon>Fungi</taxon>
        <taxon>Dikarya</taxon>
        <taxon>Ascomycota</taxon>
        <taxon>Saccharomycotina</taxon>
        <taxon>Saccharomycetes</taxon>
        <taxon>Saccharomycodales</taxon>
        <taxon>Saccharomycodaceae</taxon>
        <taxon>Hanseniaspora</taxon>
    </lineage>
</organism>
<keyword evidence="2 5" id="KW-0396">Initiation factor</keyword>
<dbReference type="InterPro" id="IPR016024">
    <property type="entry name" value="ARM-type_fold"/>
</dbReference>
<dbReference type="PANTHER" id="PTHR23253">
    <property type="entry name" value="EUKARYOTIC TRANSLATION INITIATION FACTOR 4 GAMMA"/>
    <property type="match status" value="1"/>
</dbReference>
<comment type="similarity">
    <text evidence="1">Belongs to the eukaryotic initiation factor 4G family.</text>
</comment>
<sequence>MSEETPKKTYTFKPQNKGEYQKPQHPSFKMNNRVPGSIYTHTAPHMINPMVVPVPMGQAENTVNETNRLGGFNSPPNAFVPQSTVKTGGAMPESILKKIRLASEKAAAAKKAAEEAAAKKAEEEDAAKKAEEEAAAKKAEEEAAAKKIEEEAAAKKAEEEAAAKKAEEETAAAKKPEETPVAKKPEETTNESNSGSSRRPLGQKSFASRFAQTSQENKKQNFNASSPSAPPFVPEVGIPVSIWLDHMKSLPNDESTGRVYTFDDIFELSQYNVVRDEAWHKKLSANKLFDMPMKKSNDKKKSYNNDSKRNDSKWNKSKRNNDRYSNRNESKHENNFSKIPSKGVGLAISEEEAAAKKKAEEEEAARLANVPKITTSEKGWKSKKKTQAQVVNIVTESGEEILAPQETEKQLKSLLNKLTAENYSSVSAKIINLMNQSRFKEDKMTSLPKTIEMTIFKGCDESQWGMIYARLIGDCMKHLHPDTLPFFKEFFLKAERYKRYDLEEELEEKGIPKSEWPPFEPGKAIENIPPHYAINYFLGVEMMKYDINGDSEEDIWNVKEGEEDEAVEMMSDEYYRVIGKKRRYLGLYKIIGYLYNINALQHDIINVRFSSLVKNIVNASEKGLIKDDIIEALLEFVSTINKKYSAYCKASGILNSLNVTLDLGNKLIQSKSISSRMAFKFEEYSEASFKDQAHTNNNEVKSLEEVRVEALKEIQRKKMEEKERVQEYRNNSRSNKSKRNGRGFGSNRNQNQSFKNTNSGNWNVSGNSNNNNSSRNESKTGTFRSASKAPEAPSKQSIKNAFEMLSNEDE</sequence>
<dbReference type="GO" id="GO:0003743">
    <property type="term" value="F:translation initiation factor activity"/>
    <property type="evidence" value="ECO:0007669"/>
    <property type="project" value="UniProtKB-KW"/>
</dbReference>
<dbReference type="SUPFAM" id="SSF48371">
    <property type="entry name" value="ARM repeat"/>
    <property type="match status" value="1"/>
</dbReference>
<dbReference type="OrthoDB" id="3973035at2759"/>
<evidence type="ECO:0000256" key="1">
    <source>
        <dbReference type="ARBA" id="ARBA00005775"/>
    </source>
</evidence>
<dbReference type="EMBL" id="LPNL01000006">
    <property type="protein sequence ID" value="OEJ84471.1"/>
    <property type="molecule type" value="Genomic_DNA"/>
</dbReference>
<comment type="caution">
    <text evidence="5">The sequence shown here is derived from an EMBL/GenBank/DDBJ whole genome shotgun (WGS) entry which is preliminary data.</text>
</comment>
<feature type="region of interest" description="Disordered" evidence="4">
    <location>
        <begin position="719"/>
        <end position="810"/>
    </location>
</feature>
<keyword evidence="3" id="KW-0648">Protein biosynthesis</keyword>
<keyword evidence="6" id="KW-1185">Reference proteome</keyword>
<dbReference type="GO" id="GO:0003729">
    <property type="term" value="F:mRNA binding"/>
    <property type="evidence" value="ECO:0007669"/>
    <property type="project" value="TreeGrafter"/>
</dbReference>
<name>A0A1E5RC67_9ASCO</name>
<feature type="compositionally biased region" description="Polar residues" evidence="4">
    <location>
        <begin position="746"/>
        <end position="755"/>
    </location>
</feature>
<proteinExistence type="inferred from homology"/>
<accession>A0A1E5RC67</accession>
<feature type="region of interest" description="Disordered" evidence="4">
    <location>
        <begin position="1"/>
        <end position="37"/>
    </location>
</feature>
<gene>
    <name evidence="5" type="ORF">AWRI3578_g2588</name>
</gene>
<dbReference type="AlphaFoldDB" id="A0A1E5RC67"/>
<reference evidence="6" key="1">
    <citation type="journal article" date="2016" name="Genome Announc.">
        <title>Genome sequences of three species of Hanseniaspora isolated from spontaneous wine fermentations.</title>
        <authorList>
            <person name="Sternes P.R."/>
            <person name="Lee D."/>
            <person name="Kutyna D.R."/>
            <person name="Borneman A.R."/>
        </authorList>
    </citation>
    <scope>NUCLEOTIDE SEQUENCE [LARGE SCALE GENOMIC DNA]</scope>
    <source>
        <strain evidence="6">AWRI3578</strain>
    </source>
</reference>
<evidence type="ECO:0000313" key="6">
    <source>
        <dbReference type="Proteomes" id="UP000095605"/>
    </source>
</evidence>
<feature type="compositionally biased region" description="Polar residues" evidence="4">
    <location>
        <begin position="210"/>
        <end position="227"/>
    </location>
</feature>
<dbReference type="Proteomes" id="UP000095605">
    <property type="component" value="Unassembled WGS sequence"/>
</dbReference>
<evidence type="ECO:0000256" key="3">
    <source>
        <dbReference type="ARBA" id="ARBA00022917"/>
    </source>
</evidence>
<evidence type="ECO:0000313" key="5">
    <source>
        <dbReference type="EMBL" id="OEJ84471.1"/>
    </source>
</evidence>
<dbReference type="Gene3D" id="1.25.40.180">
    <property type="match status" value="1"/>
</dbReference>
<evidence type="ECO:0000256" key="2">
    <source>
        <dbReference type="ARBA" id="ARBA00022540"/>
    </source>
</evidence>